<evidence type="ECO:0000256" key="11">
    <source>
        <dbReference type="SAM" id="MobiDB-lite"/>
    </source>
</evidence>
<dbReference type="GO" id="GO:0000977">
    <property type="term" value="F:RNA polymerase II transcription regulatory region sequence-specific DNA binding"/>
    <property type="evidence" value="ECO:0007669"/>
    <property type="project" value="TreeGrafter"/>
</dbReference>
<feature type="domain" description="C2H2-type" evidence="12">
    <location>
        <begin position="105"/>
        <end position="132"/>
    </location>
</feature>
<dbReference type="Proteomes" id="UP000198287">
    <property type="component" value="Unassembled WGS sequence"/>
</dbReference>
<dbReference type="GO" id="GO:0005634">
    <property type="term" value="C:nucleus"/>
    <property type="evidence" value="ECO:0007669"/>
    <property type="project" value="UniProtKB-SubCell"/>
</dbReference>
<dbReference type="FunFam" id="3.30.160.60:FF:000086">
    <property type="entry name" value="transcription factor E4F1 isoform X1"/>
    <property type="match status" value="1"/>
</dbReference>
<feature type="domain" description="C2H2-type" evidence="12">
    <location>
        <begin position="170"/>
        <end position="197"/>
    </location>
</feature>
<evidence type="ECO:0000256" key="2">
    <source>
        <dbReference type="ARBA" id="ARBA00022723"/>
    </source>
</evidence>
<organism evidence="13 14">
    <name type="scientific">Folsomia candida</name>
    <name type="common">Springtail</name>
    <dbReference type="NCBI Taxonomy" id="158441"/>
    <lineage>
        <taxon>Eukaryota</taxon>
        <taxon>Metazoa</taxon>
        <taxon>Ecdysozoa</taxon>
        <taxon>Arthropoda</taxon>
        <taxon>Hexapoda</taxon>
        <taxon>Collembola</taxon>
        <taxon>Entomobryomorpha</taxon>
        <taxon>Isotomoidea</taxon>
        <taxon>Isotomidae</taxon>
        <taxon>Proisotominae</taxon>
        <taxon>Folsomia</taxon>
    </lineage>
</organism>
<protein>
    <submittedName>
        <fullName evidence="13">Zinc finger and SCAN domain-containing protein 2</fullName>
    </submittedName>
</protein>
<evidence type="ECO:0000256" key="1">
    <source>
        <dbReference type="ARBA" id="ARBA00004123"/>
    </source>
</evidence>
<keyword evidence="9" id="KW-0539">Nucleus</keyword>
<dbReference type="PROSITE" id="PS00028">
    <property type="entry name" value="ZINC_FINGER_C2H2_1"/>
    <property type="match status" value="9"/>
</dbReference>
<dbReference type="InterPro" id="IPR013087">
    <property type="entry name" value="Znf_C2H2_type"/>
</dbReference>
<dbReference type="PANTHER" id="PTHR24409">
    <property type="entry name" value="ZINC FINGER PROTEIN 142"/>
    <property type="match status" value="1"/>
</dbReference>
<keyword evidence="5" id="KW-0862">Zinc</keyword>
<evidence type="ECO:0000256" key="7">
    <source>
        <dbReference type="ARBA" id="ARBA00023125"/>
    </source>
</evidence>
<evidence type="ECO:0000256" key="10">
    <source>
        <dbReference type="PROSITE-ProRule" id="PRU00042"/>
    </source>
</evidence>
<evidence type="ECO:0000313" key="14">
    <source>
        <dbReference type="Proteomes" id="UP000198287"/>
    </source>
</evidence>
<dbReference type="PANTHER" id="PTHR24409:SF295">
    <property type="entry name" value="AZ2-RELATED"/>
    <property type="match status" value="1"/>
</dbReference>
<gene>
    <name evidence="13" type="ORF">Fcan01_26698</name>
</gene>
<reference evidence="13 14" key="1">
    <citation type="submission" date="2015-12" db="EMBL/GenBank/DDBJ databases">
        <title>The genome of Folsomia candida.</title>
        <authorList>
            <person name="Faddeeva A."/>
            <person name="Derks M.F."/>
            <person name="Anvar Y."/>
            <person name="Smit S."/>
            <person name="Van Straalen N."/>
            <person name="Roelofs D."/>
        </authorList>
    </citation>
    <scope>NUCLEOTIDE SEQUENCE [LARGE SCALE GENOMIC DNA]</scope>
    <source>
        <strain evidence="13 14">VU population</strain>
        <tissue evidence="13">Whole body</tissue>
    </source>
</reference>
<evidence type="ECO:0000259" key="12">
    <source>
        <dbReference type="PROSITE" id="PS50157"/>
    </source>
</evidence>
<comment type="caution">
    <text evidence="13">The sequence shown here is derived from an EMBL/GenBank/DDBJ whole genome shotgun (WGS) entry which is preliminary data.</text>
</comment>
<dbReference type="OMA" id="HECEECQ"/>
<dbReference type="STRING" id="158441.A0A226D1B8"/>
<feature type="domain" description="C2H2-type" evidence="12">
    <location>
        <begin position="133"/>
        <end position="160"/>
    </location>
</feature>
<feature type="domain" description="C2H2-type" evidence="12">
    <location>
        <begin position="237"/>
        <end position="264"/>
    </location>
</feature>
<dbReference type="GO" id="GO:0008270">
    <property type="term" value="F:zinc ion binding"/>
    <property type="evidence" value="ECO:0007669"/>
    <property type="project" value="UniProtKB-KW"/>
</dbReference>
<keyword evidence="2" id="KW-0479">Metal-binding</keyword>
<keyword evidence="3" id="KW-0677">Repeat</keyword>
<feature type="compositionally biased region" description="Polar residues" evidence="11">
    <location>
        <begin position="45"/>
        <end position="56"/>
    </location>
</feature>
<evidence type="ECO:0000256" key="5">
    <source>
        <dbReference type="ARBA" id="ARBA00022833"/>
    </source>
</evidence>
<feature type="domain" description="C2H2-type" evidence="12">
    <location>
        <begin position="324"/>
        <end position="352"/>
    </location>
</feature>
<dbReference type="SMART" id="SM00355">
    <property type="entry name" value="ZnF_C2H2"/>
    <property type="match status" value="10"/>
</dbReference>
<dbReference type="Pfam" id="PF00096">
    <property type="entry name" value="zf-C2H2"/>
    <property type="match status" value="3"/>
</dbReference>
<evidence type="ECO:0000256" key="9">
    <source>
        <dbReference type="ARBA" id="ARBA00023242"/>
    </source>
</evidence>
<proteinExistence type="predicted"/>
<evidence type="ECO:0000313" key="13">
    <source>
        <dbReference type="EMBL" id="OXA38497.1"/>
    </source>
</evidence>
<accession>A0A226D1B8</accession>
<comment type="subcellular location">
    <subcellularLocation>
        <location evidence="1">Nucleus</location>
    </subcellularLocation>
</comment>
<keyword evidence="6" id="KW-0805">Transcription regulation</keyword>
<dbReference type="InterPro" id="IPR036236">
    <property type="entry name" value="Znf_C2H2_sf"/>
</dbReference>
<feature type="domain" description="C2H2-type" evidence="12">
    <location>
        <begin position="265"/>
        <end position="293"/>
    </location>
</feature>
<dbReference type="AlphaFoldDB" id="A0A226D1B8"/>
<name>A0A226D1B8_FOLCA</name>
<evidence type="ECO:0000256" key="4">
    <source>
        <dbReference type="ARBA" id="ARBA00022771"/>
    </source>
</evidence>
<dbReference type="FunFam" id="3.30.160.60:FF:000646">
    <property type="entry name" value="Myeloid zinc finger 1"/>
    <property type="match status" value="1"/>
</dbReference>
<dbReference type="OrthoDB" id="7849674at2759"/>
<sequence>MEVNQKMLRGQKALVPTKEEGKKVYRFPPHSVQPRPTPRDDNHVASPSPNCRLSNTKKLPRLIGNKKIFPCKTCLRPFTKRNSAHLHARTHLNPNELEKASIFHAKCPHCEKVFFNRHHFTDHVAAHEGRKNHACPTCKQKFTQKAHLTAHLFVHLSREERAEVRRGWRHACYFCKKRFHTSSHLDCHLATHTKEKLGGRCHLCRKTFSSKHALTQHRFLHLNDDEKIALVEQRVSRVCLFCHKIFSNNVTYHAHLVSHTKEKPFPCDQCGEQFSSVRSNLTRHARSHSADPRPFKCTQCDQAFTQKVNLVTHKKTVHRKLKSFECHQCCKKFGKKSNMVRHVNSVHAKIRHPCPHCGHTFTLKSNLGKHLKKFHPSE</sequence>
<dbReference type="SUPFAM" id="SSF57667">
    <property type="entry name" value="beta-beta-alpha zinc fingers"/>
    <property type="match status" value="5"/>
</dbReference>
<keyword evidence="8" id="KW-0804">Transcription</keyword>
<keyword evidence="4 10" id="KW-0863">Zinc-finger</keyword>
<feature type="domain" description="C2H2-type" evidence="12">
    <location>
        <begin position="69"/>
        <end position="96"/>
    </location>
</feature>
<dbReference type="PROSITE" id="PS50157">
    <property type="entry name" value="ZINC_FINGER_C2H2_2"/>
    <property type="match status" value="10"/>
</dbReference>
<dbReference type="Gene3D" id="3.30.160.60">
    <property type="entry name" value="Classic Zinc Finger"/>
    <property type="match status" value="6"/>
</dbReference>
<evidence type="ECO:0000256" key="8">
    <source>
        <dbReference type="ARBA" id="ARBA00023163"/>
    </source>
</evidence>
<feature type="domain" description="C2H2-type" evidence="12">
    <location>
        <begin position="352"/>
        <end position="378"/>
    </location>
</feature>
<feature type="domain" description="C2H2-type" evidence="12">
    <location>
        <begin position="295"/>
        <end position="323"/>
    </location>
</feature>
<dbReference type="EMBL" id="LNIX01000045">
    <property type="protein sequence ID" value="OXA38497.1"/>
    <property type="molecule type" value="Genomic_DNA"/>
</dbReference>
<keyword evidence="14" id="KW-1185">Reference proteome</keyword>
<evidence type="ECO:0000256" key="3">
    <source>
        <dbReference type="ARBA" id="ARBA00022737"/>
    </source>
</evidence>
<feature type="region of interest" description="Disordered" evidence="11">
    <location>
        <begin position="1"/>
        <end position="56"/>
    </location>
</feature>
<dbReference type="GO" id="GO:0000981">
    <property type="term" value="F:DNA-binding transcription factor activity, RNA polymerase II-specific"/>
    <property type="evidence" value="ECO:0007669"/>
    <property type="project" value="TreeGrafter"/>
</dbReference>
<evidence type="ECO:0000256" key="6">
    <source>
        <dbReference type="ARBA" id="ARBA00023015"/>
    </source>
</evidence>
<feature type="domain" description="C2H2-type" evidence="12">
    <location>
        <begin position="199"/>
        <end position="226"/>
    </location>
</feature>
<keyword evidence="7" id="KW-0238">DNA-binding</keyword>